<dbReference type="HOGENOM" id="CLU_024648_5_0_6"/>
<evidence type="ECO:0000259" key="3">
    <source>
        <dbReference type="Pfam" id="PF01494"/>
    </source>
</evidence>
<accession>A0A0B4XIP1</accession>
<dbReference type="STRING" id="391936.S7S_08700"/>
<evidence type="ECO:0000313" key="4">
    <source>
        <dbReference type="EMBL" id="AJD48154.1"/>
    </source>
</evidence>
<organism evidence="4 5">
    <name type="scientific">Isoalcanivorax pacificus W11-5</name>
    <dbReference type="NCBI Taxonomy" id="391936"/>
    <lineage>
        <taxon>Bacteria</taxon>
        <taxon>Pseudomonadati</taxon>
        <taxon>Pseudomonadota</taxon>
        <taxon>Gammaproteobacteria</taxon>
        <taxon>Oceanospirillales</taxon>
        <taxon>Alcanivoracaceae</taxon>
        <taxon>Isoalcanivorax</taxon>
    </lineage>
</organism>
<keyword evidence="5" id="KW-1185">Reference proteome</keyword>
<proteinExistence type="inferred from homology"/>
<protein>
    <recommendedName>
        <fullName evidence="2">Protein CbrA</fullName>
    </recommendedName>
</protein>
<reference evidence="4 5" key="1">
    <citation type="journal article" date="2012" name="J. Bacteriol.">
        <title>Genome sequence of an alkane-degrading bacterium, Alcanivorax pacificus type strain W11-5, isolated from deep sea sediment.</title>
        <authorList>
            <person name="Lai Q."/>
            <person name="Shao Z."/>
        </authorList>
    </citation>
    <scope>NUCLEOTIDE SEQUENCE [LARGE SCALE GENOMIC DNA]</scope>
    <source>
        <strain evidence="4 5">W11-5</strain>
    </source>
</reference>
<dbReference type="AlphaFoldDB" id="A0A0B4XIP1"/>
<dbReference type="InterPro" id="IPR002938">
    <property type="entry name" value="FAD-bd"/>
</dbReference>
<feature type="domain" description="FAD-binding" evidence="3">
    <location>
        <begin position="106"/>
        <end position="159"/>
    </location>
</feature>
<evidence type="ECO:0000313" key="5">
    <source>
        <dbReference type="Proteomes" id="UP000006764"/>
    </source>
</evidence>
<dbReference type="RefSeq" id="WP_052269231.1">
    <property type="nucleotide sequence ID" value="NZ_CP004387.1"/>
</dbReference>
<dbReference type="Pfam" id="PF01494">
    <property type="entry name" value="FAD_binding_3"/>
    <property type="match status" value="2"/>
</dbReference>
<dbReference type="PANTHER" id="PTHR42685">
    <property type="entry name" value="GERANYLGERANYL DIPHOSPHATE REDUCTASE"/>
    <property type="match status" value="1"/>
</dbReference>
<dbReference type="SUPFAM" id="SSF51905">
    <property type="entry name" value="FAD/NAD(P)-binding domain"/>
    <property type="match status" value="1"/>
</dbReference>
<evidence type="ECO:0000256" key="1">
    <source>
        <dbReference type="ARBA" id="ARBA00038079"/>
    </source>
</evidence>
<dbReference type="Proteomes" id="UP000006764">
    <property type="component" value="Chromosome"/>
</dbReference>
<dbReference type="KEGG" id="apac:S7S_08700"/>
<dbReference type="PANTHER" id="PTHR42685:SF22">
    <property type="entry name" value="CONDITIONED MEDIUM FACTOR RECEPTOR 1"/>
    <property type="match status" value="1"/>
</dbReference>
<dbReference type="PRINTS" id="PR00420">
    <property type="entry name" value="RNGMNOXGNASE"/>
</dbReference>
<dbReference type="OrthoDB" id="9785276at2"/>
<evidence type="ECO:0000256" key="2">
    <source>
        <dbReference type="ARBA" id="ARBA00040363"/>
    </source>
</evidence>
<dbReference type="InterPro" id="IPR036188">
    <property type="entry name" value="FAD/NAD-bd_sf"/>
</dbReference>
<name>A0A0B4XIP1_9GAMM</name>
<comment type="similarity">
    <text evidence="1">Belongs to the CbrA family.</text>
</comment>
<dbReference type="Gene3D" id="3.50.50.60">
    <property type="entry name" value="FAD/NAD(P)-binding domain"/>
    <property type="match status" value="1"/>
</dbReference>
<feature type="domain" description="FAD-binding" evidence="3">
    <location>
        <begin position="3"/>
        <end position="49"/>
    </location>
</feature>
<dbReference type="GO" id="GO:0071949">
    <property type="term" value="F:FAD binding"/>
    <property type="evidence" value="ECO:0007669"/>
    <property type="project" value="InterPro"/>
</dbReference>
<gene>
    <name evidence="4" type="ORF">S7S_08700</name>
</gene>
<dbReference type="EMBL" id="CP004387">
    <property type="protein sequence ID" value="AJD48154.1"/>
    <property type="molecule type" value="Genomic_DNA"/>
</dbReference>
<sequence length="381" mass="40814">MDAEVMIVGSGPAGTAAALDLVRAGREVLWLDRPPGARAKPCAGGLTPKAAARLRADVSPVVRERTPVIRMSWRGHRASDFCGSGDVCLLTHRPELDAWHRGLALAAGAVITPVRRLLRVRQDGQGVSLTALDDQDGEHTWRARWLIAADGAHSPVRRLVLGQSAVPVAVALEGLLAREECRRWPGMQFDFGEVAGGYGWLFPKGDHMNVGLYGWHPGVTLSQPSLLAYARRTLGSDALTHIQGYPIATHGDQVPLSAGRVLFAGDAAGLAEPLLGEGIYGALLSGQQAAVAALGEDAARVYERLMARWCLELRHTRQLTRLFYGTLPLSFGVLTHLLKAPLMEGAAAGLTLVQSKRRWLTAAAVRASSPAYSQTSDETRG</sequence>
<dbReference type="InterPro" id="IPR050407">
    <property type="entry name" value="Geranylgeranyl_reductase"/>
</dbReference>